<dbReference type="Gene3D" id="3.40.50.2300">
    <property type="match status" value="1"/>
</dbReference>
<dbReference type="OrthoDB" id="7743921at2"/>
<keyword evidence="3" id="KW-1185">Reference proteome</keyword>
<evidence type="ECO:0008006" key="4">
    <source>
        <dbReference type="Google" id="ProtNLM"/>
    </source>
</evidence>
<evidence type="ECO:0000313" key="3">
    <source>
        <dbReference type="Proteomes" id="UP000199286"/>
    </source>
</evidence>
<dbReference type="AlphaFoldDB" id="A0A1H3LKM9"/>
<organism evidence="2 3">
    <name type="scientific">Citreimonas salinaria</name>
    <dbReference type="NCBI Taxonomy" id="321339"/>
    <lineage>
        <taxon>Bacteria</taxon>
        <taxon>Pseudomonadati</taxon>
        <taxon>Pseudomonadota</taxon>
        <taxon>Alphaproteobacteria</taxon>
        <taxon>Rhodobacterales</taxon>
        <taxon>Roseobacteraceae</taxon>
        <taxon>Citreimonas</taxon>
    </lineage>
</organism>
<gene>
    <name evidence="2" type="ORF">SAMN05444340_11366</name>
</gene>
<dbReference type="InterPro" id="IPR011006">
    <property type="entry name" value="CheY-like_superfamily"/>
</dbReference>
<keyword evidence="1" id="KW-0812">Transmembrane</keyword>
<protein>
    <recommendedName>
        <fullName evidence="4">Response regulator receiver domain-containing protein</fullName>
    </recommendedName>
</protein>
<keyword evidence="1" id="KW-1133">Transmembrane helix</keyword>
<dbReference type="RefSeq" id="WP_089884335.1">
    <property type="nucleotide sequence ID" value="NZ_FNPF01000013.1"/>
</dbReference>
<feature type="transmembrane region" description="Helical" evidence="1">
    <location>
        <begin position="51"/>
        <end position="75"/>
    </location>
</feature>
<keyword evidence="1" id="KW-0472">Membrane</keyword>
<dbReference type="SUPFAM" id="SSF52172">
    <property type="entry name" value="CheY-like"/>
    <property type="match status" value="1"/>
</dbReference>
<sequence>MKQRTFDFQRERSGEPFGTGRFAMEIDSTMPASARAPGLRQSPSPLAETNIALGGLVSSVAVAFPLFIGLLILGVGAGPSLLMASGVQIVIFCSVLAMGLMSDSPEVEYSQPVSATDDREPEAGDIWWMYPSRRDTGQQLRAAMAAPDSLHSRRLAADTAALGYEVHHCGNPEAVIASMRARPCKWDLLVFDLACAADVESAVDHLVELRTLCPGTRVVLISGSAGQDEFNGERRAICDVTLAKPVRQGRLLDAVAFCTTAA</sequence>
<name>A0A1H3LKM9_9RHOB</name>
<accession>A0A1H3LKM9</accession>
<reference evidence="2 3" key="1">
    <citation type="submission" date="2016-10" db="EMBL/GenBank/DDBJ databases">
        <authorList>
            <person name="de Groot N.N."/>
        </authorList>
    </citation>
    <scope>NUCLEOTIDE SEQUENCE [LARGE SCALE GENOMIC DNA]</scope>
    <source>
        <strain evidence="2 3">DSM 26880</strain>
    </source>
</reference>
<dbReference type="Proteomes" id="UP000199286">
    <property type="component" value="Unassembled WGS sequence"/>
</dbReference>
<dbReference type="EMBL" id="FNPF01000013">
    <property type="protein sequence ID" value="SDY64896.1"/>
    <property type="molecule type" value="Genomic_DNA"/>
</dbReference>
<evidence type="ECO:0000256" key="1">
    <source>
        <dbReference type="SAM" id="Phobius"/>
    </source>
</evidence>
<proteinExistence type="predicted"/>
<evidence type="ECO:0000313" key="2">
    <source>
        <dbReference type="EMBL" id="SDY64896.1"/>
    </source>
</evidence>